<evidence type="ECO:0000256" key="1">
    <source>
        <dbReference type="ARBA" id="ARBA00003330"/>
    </source>
</evidence>
<evidence type="ECO:0000256" key="7">
    <source>
        <dbReference type="ARBA" id="ARBA00023284"/>
    </source>
</evidence>
<keyword evidence="5 13" id="KW-0560">Oxidoreductase</keyword>
<dbReference type="EC" id="1.11.1.24" evidence="2"/>
<keyword evidence="6" id="KW-1015">Disulfide bond</keyword>
<comment type="similarity">
    <text evidence="9">Belongs to the peroxiredoxin family. BCP/PrxQ subfamily.</text>
</comment>
<evidence type="ECO:0000256" key="10">
    <source>
        <dbReference type="ARBA" id="ARBA00042639"/>
    </source>
</evidence>
<evidence type="ECO:0000313" key="13">
    <source>
        <dbReference type="EMBL" id="MDT0574597.1"/>
    </source>
</evidence>
<evidence type="ECO:0000256" key="3">
    <source>
        <dbReference type="ARBA" id="ARBA00022559"/>
    </source>
</evidence>
<dbReference type="Pfam" id="PF00578">
    <property type="entry name" value="AhpC-TSA"/>
    <property type="match status" value="1"/>
</dbReference>
<dbReference type="EMBL" id="JAVRHS010000001">
    <property type="protein sequence ID" value="MDT0574597.1"/>
    <property type="molecule type" value="Genomic_DNA"/>
</dbReference>
<dbReference type="RefSeq" id="WP_311339181.1">
    <property type="nucleotide sequence ID" value="NZ_JAVRHS010000001.1"/>
</dbReference>
<comment type="catalytic activity">
    <reaction evidence="11">
        <text>a hydroperoxide + [thioredoxin]-dithiol = an alcohol + [thioredoxin]-disulfide + H2O</text>
        <dbReference type="Rhea" id="RHEA:62620"/>
        <dbReference type="Rhea" id="RHEA-COMP:10698"/>
        <dbReference type="Rhea" id="RHEA-COMP:10700"/>
        <dbReference type="ChEBI" id="CHEBI:15377"/>
        <dbReference type="ChEBI" id="CHEBI:29950"/>
        <dbReference type="ChEBI" id="CHEBI:30879"/>
        <dbReference type="ChEBI" id="CHEBI:35924"/>
        <dbReference type="ChEBI" id="CHEBI:50058"/>
        <dbReference type="EC" id="1.11.1.24"/>
    </reaction>
</comment>
<evidence type="ECO:0000259" key="12">
    <source>
        <dbReference type="PROSITE" id="PS51352"/>
    </source>
</evidence>
<evidence type="ECO:0000256" key="8">
    <source>
        <dbReference type="ARBA" id="ARBA00032824"/>
    </source>
</evidence>
<dbReference type="Gene3D" id="3.40.30.10">
    <property type="entry name" value="Glutaredoxin"/>
    <property type="match status" value="1"/>
</dbReference>
<comment type="function">
    <text evidence="1">Thiol-specific peroxidase that catalyzes the reduction of hydrogen peroxide and organic hydroperoxides to water and alcohols, respectively. Plays a role in cell protection against oxidative stress by detoxifying peroxides and as sensor of hydrogen peroxide-mediated signaling events.</text>
</comment>
<dbReference type="InterPro" id="IPR013766">
    <property type="entry name" value="Thioredoxin_domain"/>
</dbReference>
<dbReference type="Proteomes" id="UP001259803">
    <property type="component" value="Unassembled WGS sequence"/>
</dbReference>
<dbReference type="SUPFAM" id="SSF52833">
    <property type="entry name" value="Thioredoxin-like"/>
    <property type="match status" value="1"/>
</dbReference>
<dbReference type="InterPro" id="IPR000866">
    <property type="entry name" value="AhpC/TSA"/>
</dbReference>
<dbReference type="PROSITE" id="PS51352">
    <property type="entry name" value="THIOREDOXIN_2"/>
    <property type="match status" value="1"/>
</dbReference>
<reference evidence="13 14" key="1">
    <citation type="submission" date="2023-09" db="EMBL/GenBank/DDBJ databases">
        <authorList>
            <person name="Rey-Velasco X."/>
        </authorList>
    </citation>
    <scope>NUCLEOTIDE SEQUENCE [LARGE SCALE GENOMIC DNA]</scope>
    <source>
        <strain evidence="13 14">F390</strain>
    </source>
</reference>
<evidence type="ECO:0000256" key="9">
    <source>
        <dbReference type="ARBA" id="ARBA00038489"/>
    </source>
</evidence>
<name>A0ABU2ZDC1_9SPHN</name>
<feature type="domain" description="Thioredoxin" evidence="12">
    <location>
        <begin position="13"/>
        <end position="168"/>
    </location>
</feature>
<evidence type="ECO:0000256" key="5">
    <source>
        <dbReference type="ARBA" id="ARBA00023002"/>
    </source>
</evidence>
<keyword evidence="3 13" id="KW-0575">Peroxidase</keyword>
<evidence type="ECO:0000256" key="6">
    <source>
        <dbReference type="ARBA" id="ARBA00023157"/>
    </source>
</evidence>
<gene>
    <name evidence="13" type="ORF">RM533_00195</name>
</gene>
<evidence type="ECO:0000313" key="14">
    <source>
        <dbReference type="Proteomes" id="UP001259803"/>
    </source>
</evidence>
<dbReference type="InterPro" id="IPR050924">
    <property type="entry name" value="Peroxiredoxin_BCP/PrxQ"/>
</dbReference>
<organism evidence="13 14">
    <name type="scientific">Croceicoccus esteveae</name>
    <dbReference type="NCBI Taxonomy" id="3075597"/>
    <lineage>
        <taxon>Bacteria</taxon>
        <taxon>Pseudomonadati</taxon>
        <taxon>Pseudomonadota</taxon>
        <taxon>Alphaproteobacteria</taxon>
        <taxon>Sphingomonadales</taxon>
        <taxon>Erythrobacteraceae</taxon>
        <taxon>Croceicoccus</taxon>
    </lineage>
</organism>
<protein>
    <recommendedName>
        <fullName evidence="2">thioredoxin-dependent peroxiredoxin</fullName>
        <ecNumber evidence="2">1.11.1.24</ecNumber>
    </recommendedName>
    <alternativeName>
        <fullName evidence="8">Thioredoxin peroxidase</fullName>
    </alternativeName>
    <alternativeName>
        <fullName evidence="10">Thioredoxin-dependent peroxiredoxin Bcp</fullName>
    </alternativeName>
</protein>
<accession>A0ABU2ZDC1</accession>
<proteinExistence type="inferred from homology"/>
<keyword evidence="7" id="KW-0676">Redox-active center</keyword>
<dbReference type="InterPro" id="IPR036249">
    <property type="entry name" value="Thioredoxin-like_sf"/>
</dbReference>
<dbReference type="CDD" id="cd03017">
    <property type="entry name" value="PRX_BCP"/>
    <property type="match status" value="1"/>
</dbReference>
<evidence type="ECO:0000256" key="2">
    <source>
        <dbReference type="ARBA" id="ARBA00013017"/>
    </source>
</evidence>
<dbReference type="PANTHER" id="PTHR42801:SF4">
    <property type="entry name" value="AHPC_TSA FAMILY PROTEIN"/>
    <property type="match status" value="1"/>
</dbReference>
<comment type="caution">
    <text evidence="13">The sequence shown here is derived from an EMBL/GenBank/DDBJ whole genome shotgun (WGS) entry which is preliminary data.</text>
</comment>
<evidence type="ECO:0000256" key="11">
    <source>
        <dbReference type="ARBA" id="ARBA00049091"/>
    </source>
</evidence>
<sequence>MTDASTNGADDRIGAGDRFPIFSLQMVDNGTMSNADIAGKPVVFFFYPKDNTPGCTSEAVDFTRLKPRFDAAGITLVGVSKDPLASHARFMAKHALSTPLGSDAQEDGLADALGIWVMKSMMGRRYMGMERTTVLVAGDGSVARIWRKVKVKGHADEVLAAALAEAEQPAGSR</sequence>
<keyword evidence="4" id="KW-0049">Antioxidant</keyword>
<dbReference type="PANTHER" id="PTHR42801">
    <property type="entry name" value="THIOREDOXIN-DEPENDENT PEROXIDE REDUCTASE"/>
    <property type="match status" value="1"/>
</dbReference>
<dbReference type="GO" id="GO:0140824">
    <property type="term" value="F:thioredoxin-dependent peroxiredoxin activity"/>
    <property type="evidence" value="ECO:0007669"/>
    <property type="project" value="UniProtKB-EC"/>
</dbReference>
<evidence type="ECO:0000256" key="4">
    <source>
        <dbReference type="ARBA" id="ARBA00022862"/>
    </source>
</evidence>
<keyword evidence="14" id="KW-1185">Reference proteome</keyword>